<gene>
    <name evidence="1" type="ORF">C8N25_102190</name>
</gene>
<dbReference type="PROSITE" id="PS51257">
    <property type="entry name" value="PROKAR_LIPOPROTEIN"/>
    <property type="match status" value="1"/>
</dbReference>
<dbReference type="SUPFAM" id="SSF52266">
    <property type="entry name" value="SGNH hydrolase"/>
    <property type="match status" value="1"/>
</dbReference>
<sequence length="129" mass="14799">MNSLSKILSFIILPSVTGLFAIGCKDTSIDLKLEKGRRIVILGNTFAERFQYFNYFEPLLYKNFADLDLTVRNIGWSADEVRLQPWPYNFSTLDGHLTLQKADIIFACFGLKEAFKGSDSLLKFKYRLS</sequence>
<name>A0A3E0E3C3_9BACT</name>
<accession>A0A3E0E3C3</accession>
<evidence type="ECO:0008006" key="3">
    <source>
        <dbReference type="Google" id="ProtNLM"/>
    </source>
</evidence>
<proteinExistence type="predicted"/>
<comment type="caution">
    <text evidence="1">The sequence shown here is derived from an EMBL/GenBank/DDBJ whole genome shotgun (WGS) entry which is preliminary data.</text>
</comment>
<reference evidence="1 2" key="1">
    <citation type="submission" date="2018-08" db="EMBL/GenBank/DDBJ databases">
        <title>Genomic Encyclopedia of Archaeal and Bacterial Type Strains, Phase II (KMG-II): from individual species to whole genera.</title>
        <authorList>
            <person name="Goeker M."/>
        </authorList>
    </citation>
    <scope>NUCLEOTIDE SEQUENCE [LARGE SCALE GENOMIC DNA]</scope>
    <source>
        <strain evidence="1 2">DSM 15986</strain>
    </source>
</reference>
<protein>
    <recommendedName>
        <fullName evidence="3">GDSL-like lipase/acylhydrolase family protein</fullName>
    </recommendedName>
</protein>
<dbReference type="RefSeq" id="WP_086539821.1">
    <property type="nucleotide sequence ID" value="NZ_MSSW01000003.1"/>
</dbReference>
<dbReference type="AlphaFoldDB" id="A0A3E0E3C3"/>
<evidence type="ECO:0000313" key="2">
    <source>
        <dbReference type="Proteomes" id="UP000256405"/>
    </source>
</evidence>
<dbReference type="OrthoDB" id="9774205at2"/>
<organism evidence="1 2">
    <name type="scientific">Algoriphagus antarcticus</name>
    <dbReference type="NCBI Taxonomy" id="238540"/>
    <lineage>
        <taxon>Bacteria</taxon>
        <taxon>Pseudomonadati</taxon>
        <taxon>Bacteroidota</taxon>
        <taxon>Cytophagia</taxon>
        <taxon>Cytophagales</taxon>
        <taxon>Cyclobacteriaceae</taxon>
        <taxon>Algoriphagus</taxon>
    </lineage>
</organism>
<keyword evidence="2" id="KW-1185">Reference proteome</keyword>
<dbReference type="Proteomes" id="UP000256405">
    <property type="component" value="Unassembled WGS sequence"/>
</dbReference>
<dbReference type="EMBL" id="QUNF01000002">
    <property type="protein sequence ID" value="REG92787.1"/>
    <property type="molecule type" value="Genomic_DNA"/>
</dbReference>
<evidence type="ECO:0000313" key="1">
    <source>
        <dbReference type="EMBL" id="REG92787.1"/>
    </source>
</evidence>